<keyword evidence="1" id="KW-1133">Transmembrane helix</keyword>
<accession>A0AAD4EY00</accession>
<dbReference type="Proteomes" id="UP001197093">
    <property type="component" value="Unassembled WGS sequence"/>
</dbReference>
<comment type="caution">
    <text evidence="2">The sequence shown here is derived from an EMBL/GenBank/DDBJ whole genome shotgun (WGS) entry which is preliminary data.</text>
</comment>
<evidence type="ECO:0000256" key="1">
    <source>
        <dbReference type="SAM" id="Phobius"/>
    </source>
</evidence>
<feature type="transmembrane region" description="Helical" evidence="1">
    <location>
        <begin position="55"/>
        <end position="80"/>
    </location>
</feature>
<dbReference type="EMBL" id="JAHCVI010000002">
    <property type="protein sequence ID" value="KAG7289329.1"/>
    <property type="molecule type" value="Genomic_DNA"/>
</dbReference>
<evidence type="ECO:0000313" key="2">
    <source>
        <dbReference type="EMBL" id="KAG7289329.1"/>
    </source>
</evidence>
<gene>
    <name evidence="2" type="ORF">NEMBOFW57_005696</name>
</gene>
<keyword evidence="1" id="KW-0472">Membrane</keyword>
<keyword evidence="3" id="KW-1185">Reference proteome</keyword>
<reference evidence="2" key="1">
    <citation type="submission" date="2023-02" db="EMBL/GenBank/DDBJ databases">
        <authorList>
            <person name="Palmer J.M."/>
        </authorList>
    </citation>
    <scope>NUCLEOTIDE SEQUENCE</scope>
    <source>
        <strain evidence="2">FW57</strain>
    </source>
</reference>
<sequence length="203" mass="21113">MQVAPYDGLEAYNSSGLEVVHHNHLQHEKIPVHPIAGGTEATSPKNRICGLSRAVFWLAVAITLLALTMIGVGAGLGVALSKANANNGALTPSSTRTPQPSNICPGANNTIVTPSLGKVRYRIACDSDYGGTSGKQTLSSTVTETWDECLGLCNTMNYFQSRADVGCTWNVAGTGTQTPGTCWCLGGDKVVVSNPGNVVAVPL</sequence>
<name>A0AAD4EY00_9PEZI</name>
<evidence type="ECO:0000313" key="3">
    <source>
        <dbReference type="Proteomes" id="UP001197093"/>
    </source>
</evidence>
<protein>
    <submittedName>
        <fullName evidence="2">Uncharacterized protein</fullName>
    </submittedName>
</protein>
<dbReference type="AlphaFoldDB" id="A0AAD4EY00"/>
<keyword evidence="1" id="KW-0812">Transmembrane</keyword>
<organism evidence="2 3">
    <name type="scientific">Staphylotrichum longicolle</name>
    <dbReference type="NCBI Taxonomy" id="669026"/>
    <lineage>
        <taxon>Eukaryota</taxon>
        <taxon>Fungi</taxon>
        <taxon>Dikarya</taxon>
        <taxon>Ascomycota</taxon>
        <taxon>Pezizomycotina</taxon>
        <taxon>Sordariomycetes</taxon>
        <taxon>Sordariomycetidae</taxon>
        <taxon>Sordariales</taxon>
        <taxon>Chaetomiaceae</taxon>
        <taxon>Staphylotrichum</taxon>
    </lineage>
</organism>
<proteinExistence type="predicted"/>